<organism evidence="4 12">
    <name type="scientific">Phocaeicola dorei</name>
    <dbReference type="NCBI Taxonomy" id="357276"/>
    <lineage>
        <taxon>Bacteria</taxon>
        <taxon>Pseudomonadati</taxon>
        <taxon>Bacteroidota</taxon>
        <taxon>Bacteroidia</taxon>
        <taxon>Bacteroidales</taxon>
        <taxon>Bacteroidaceae</taxon>
        <taxon>Phocaeicola</taxon>
    </lineage>
</organism>
<keyword evidence="1 4" id="KW-0808">Transferase</keyword>
<evidence type="ECO:0000313" key="12">
    <source>
        <dbReference type="Proteomes" id="UP000481700"/>
    </source>
</evidence>
<dbReference type="Proteomes" id="UP000500949">
    <property type="component" value="Chromosome"/>
</dbReference>
<dbReference type="PROSITE" id="PS51186">
    <property type="entry name" value="GNAT"/>
    <property type="match status" value="1"/>
</dbReference>
<dbReference type="InterPro" id="IPR000182">
    <property type="entry name" value="GNAT_dom"/>
</dbReference>
<dbReference type="Pfam" id="PF13673">
    <property type="entry name" value="Acetyltransf_10"/>
    <property type="match status" value="1"/>
</dbReference>
<dbReference type="Proteomes" id="UP000481700">
    <property type="component" value="Unassembled WGS sequence"/>
</dbReference>
<dbReference type="PANTHER" id="PTHR43877:SF2">
    <property type="entry name" value="AMINOALKYLPHOSPHONATE N-ACETYLTRANSFERASE-RELATED"/>
    <property type="match status" value="1"/>
</dbReference>
<dbReference type="EMBL" id="VVZV01000013">
    <property type="protein sequence ID" value="KAA5318608.1"/>
    <property type="molecule type" value="Genomic_DNA"/>
</dbReference>
<sequence length="165" mass="19269">MFTIQKATTNDIQLINEMAQIVFPATYQEILSKEQLDYMMDWMYSPKNLRKQIEEEGHIYYIAYKDGEAAGYVSIQPEGEHLFHLQKIYVLPRFQGCRLGKALFEQAVKAIKEIHPGPCEMHLNVNRNNKALQFYQHLGMEKVAEGDFYIGNGYYMNDYIMGLKI</sequence>
<dbReference type="RefSeq" id="WP_007838265.1">
    <property type="nucleotide sequence ID" value="NZ_BAABZF010000001.1"/>
</dbReference>
<evidence type="ECO:0000259" key="3">
    <source>
        <dbReference type="PROSITE" id="PS51186"/>
    </source>
</evidence>
<dbReference type="SUPFAM" id="SSF55729">
    <property type="entry name" value="Acyl-CoA N-acyltransferases (Nat)"/>
    <property type="match status" value="1"/>
</dbReference>
<evidence type="ECO:0000313" key="10">
    <source>
        <dbReference type="Proteomes" id="UP000283678"/>
    </source>
</evidence>
<accession>A0A1Y4PNI8</accession>
<dbReference type="GeneID" id="93446714"/>
<dbReference type="EMBL" id="CP046176">
    <property type="protein sequence ID" value="QJR76427.1"/>
    <property type="molecule type" value="Genomic_DNA"/>
</dbReference>
<evidence type="ECO:0000256" key="2">
    <source>
        <dbReference type="ARBA" id="ARBA00023315"/>
    </source>
</evidence>
<evidence type="ECO:0000313" key="5">
    <source>
        <dbReference type="EMBL" id="MBV3123852.1"/>
    </source>
</evidence>
<reference evidence="5" key="5">
    <citation type="submission" date="2021-06" db="EMBL/GenBank/DDBJ databases">
        <title>Collection of gut derived symbiotic bacterial strains cultured from healthy donors.</title>
        <authorList>
            <person name="Lin H."/>
            <person name="Littmann E."/>
            <person name="Pamer E.G."/>
        </authorList>
    </citation>
    <scope>NUCLEOTIDE SEQUENCE</scope>
    <source>
        <strain evidence="5">MSK.5.10</strain>
    </source>
</reference>
<dbReference type="InterPro" id="IPR050832">
    <property type="entry name" value="Bact_Acetyltransf"/>
</dbReference>
<dbReference type="EC" id="2.3.1.-" evidence="6"/>
<reference evidence="7 13" key="4">
    <citation type="submission" date="2019-11" db="EMBL/GenBank/DDBJ databases">
        <title>Complete genome sequence of Bacteroides dorei DSM 17855.</title>
        <authorList>
            <person name="Russell J.T."/>
        </authorList>
    </citation>
    <scope>NUCLEOTIDE SEQUENCE [LARGE SCALE GENOMIC DNA]</scope>
    <source>
        <strain evidence="7 13">DSM 17855</strain>
    </source>
</reference>
<gene>
    <name evidence="8" type="ORF">DWW04_10470</name>
    <name evidence="9" type="ORF">E1I98_07710</name>
    <name evidence="4" type="ORF">F2Z07_13250</name>
    <name evidence="7" type="ORF">GKD17_08475</name>
    <name evidence="5" type="ORF">KSU80_11760</name>
    <name evidence="6" type="ORF">RVH45_04025</name>
</gene>
<evidence type="ECO:0000313" key="11">
    <source>
        <dbReference type="Proteomes" id="UP000294527"/>
    </source>
</evidence>
<evidence type="ECO:0000313" key="9">
    <source>
        <dbReference type="EMBL" id="TDA76247.1"/>
    </source>
</evidence>
<dbReference type="EMBL" id="QRZL01000009">
    <property type="protein sequence ID" value="RGV77088.1"/>
    <property type="molecule type" value="Genomic_DNA"/>
</dbReference>
<evidence type="ECO:0000313" key="8">
    <source>
        <dbReference type="EMBL" id="RGV77088.1"/>
    </source>
</evidence>
<dbReference type="PANTHER" id="PTHR43877">
    <property type="entry name" value="AMINOALKYLPHOSPHONATE N-ACETYLTRANSFERASE-RELATED-RELATED"/>
    <property type="match status" value="1"/>
</dbReference>
<dbReference type="EMBL" id="SLTU01000001">
    <property type="protein sequence ID" value="TDA76247.1"/>
    <property type="molecule type" value="Genomic_DNA"/>
</dbReference>
<proteinExistence type="predicted"/>
<dbReference type="Gene3D" id="3.40.630.30">
    <property type="match status" value="1"/>
</dbReference>
<feature type="domain" description="N-acetyltransferase" evidence="3">
    <location>
        <begin position="2"/>
        <end position="165"/>
    </location>
</feature>
<reference evidence="4 12" key="2">
    <citation type="journal article" date="2019" name="Nat. Med.">
        <title>A library of human gut bacterial isolates paired with longitudinal multiomics data enables mechanistic microbiome research.</title>
        <authorList>
            <person name="Poyet M."/>
            <person name="Groussin M."/>
            <person name="Gibbons S.M."/>
            <person name="Avila-Pacheco J."/>
            <person name="Jiang X."/>
            <person name="Kearney S.M."/>
            <person name="Perrotta A.R."/>
            <person name="Berdy B."/>
            <person name="Zhao S."/>
            <person name="Lieberman T.D."/>
            <person name="Swanson P.K."/>
            <person name="Smith M."/>
            <person name="Roesemann S."/>
            <person name="Alexander J.E."/>
            <person name="Rich S.A."/>
            <person name="Livny J."/>
            <person name="Vlamakis H."/>
            <person name="Clish C."/>
            <person name="Bullock K."/>
            <person name="Deik A."/>
            <person name="Scott J."/>
            <person name="Pierce K.A."/>
            <person name="Xavier R.J."/>
            <person name="Alm E.J."/>
        </authorList>
    </citation>
    <scope>NUCLEOTIDE SEQUENCE [LARGE SCALE GENOMIC DNA]</scope>
    <source>
        <strain evidence="4 12">BIOML-A25</strain>
    </source>
</reference>
<protein>
    <submittedName>
        <fullName evidence="4">GNAT family N-acetyltransferase</fullName>
        <ecNumber evidence="6">2.3.1.-</ecNumber>
    </submittedName>
</protein>
<dbReference type="AlphaFoldDB" id="A0A1Y4PNI8"/>
<dbReference type="InterPro" id="IPR016181">
    <property type="entry name" value="Acyl_CoA_acyltransferase"/>
</dbReference>
<dbReference type="CDD" id="cd04301">
    <property type="entry name" value="NAT_SF"/>
    <property type="match status" value="1"/>
</dbReference>
<dbReference type="Proteomes" id="UP001181086">
    <property type="component" value="Unassembled WGS sequence"/>
</dbReference>
<dbReference type="Proteomes" id="UP000283678">
    <property type="component" value="Unassembled WGS sequence"/>
</dbReference>
<dbReference type="GO" id="GO:0016747">
    <property type="term" value="F:acyltransferase activity, transferring groups other than amino-acyl groups"/>
    <property type="evidence" value="ECO:0007669"/>
    <property type="project" value="InterPro"/>
</dbReference>
<keyword evidence="2 6" id="KW-0012">Acyltransferase</keyword>
<dbReference type="EMBL" id="JAHOAX010000010">
    <property type="protein sequence ID" value="MBV3123852.1"/>
    <property type="molecule type" value="Genomic_DNA"/>
</dbReference>
<evidence type="ECO:0000313" key="7">
    <source>
        <dbReference type="EMBL" id="QJR76427.1"/>
    </source>
</evidence>
<dbReference type="Proteomes" id="UP000777173">
    <property type="component" value="Unassembled WGS sequence"/>
</dbReference>
<evidence type="ECO:0000256" key="1">
    <source>
        <dbReference type="ARBA" id="ARBA00022679"/>
    </source>
</evidence>
<dbReference type="EMBL" id="JAWDEV010000001">
    <property type="protein sequence ID" value="MDU0269077.1"/>
    <property type="molecule type" value="Genomic_DNA"/>
</dbReference>
<name>A0A1Y4PNI8_9BACT</name>
<evidence type="ECO:0000313" key="13">
    <source>
        <dbReference type="Proteomes" id="UP000500949"/>
    </source>
</evidence>
<reference evidence="6" key="6">
    <citation type="submission" date="2023-10" db="EMBL/GenBank/DDBJ databases">
        <title>Genome of Potential pathogenic bacteria in Crohn's disease.</title>
        <authorList>
            <person name="Rodriguez-Palacios A."/>
        </authorList>
    </citation>
    <scope>NUCLEOTIDE SEQUENCE</scope>
    <source>
        <strain evidence="6">CavFT-hAR62</strain>
    </source>
</reference>
<reference evidence="8 10" key="1">
    <citation type="submission" date="2018-08" db="EMBL/GenBank/DDBJ databases">
        <title>A genome reference for cultivated species of the human gut microbiota.</title>
        <authorList>
            <person name="Zou Y."/>
            <person name="Xue W."/>
            <person name="Luo G."/>
        </authorList>
    </citation>
    <scope>NUCLEOTIDE SEQUENCE [LARGE SCALE GENOMIC DNA]</scope>
    <source>
        <strain evidence="8 10">AF14-1AC</strain>
    </source>
</reference>
<evidence type="ECO:0000313" key="6">
    <source>
        <dbReference type="EMBL" id="MDU0269077.1"/>
    </source>
</evidence>
<evidence type="ECO:0000313" key="4">
    <source>
        <dbReference type="EMBL" id="KAA5318608.1"/>
    </source>
</evidence>
<reference evidence="9 11" key="3">
    <citation type="journal article" date="2019" name="Nat. Microbiol.">
        <title>Genomic variation and strain-specific functional adaptation in the human gut microbiome during early life.</title>
        <authorList>
            <person name="Vatanen T."/>
            <person name="Plichta D.R."/>
            <person name="Somani J."/>
            <person name="Munch P.C."/>
            <person name="Arthur T.D."/>
            <person name="Hall A.B."/>
            <person name="Rudolf S."/>
            <person name="Oakeley E.J."/>
            <person name="Ke X."/>
            <person name="Young R.A."/>
            <person name="Haiser H.J."/>
            <person name="Kolde R."/>
            <person name="Yassour M."/>
            <person name="Luopajarvi K."/>
            <person name="Siljander H."/>
            <person name="Virtanen S.M."/>
            <person name="Ilonen J."/>
            <person name="Uibo R."/>
            <person name="Tillmann V."/>
            <person name="Mokurov S."/>
            <person name="Dorshakova N."/>
            <person name="Porter J.A."/>
            <person name="McHardy A.C."/>
            <person name="Lahdesmaki H."/>
            <person name="Vlamakis H."/>
            <person name="Huttenhower C."/>
            <person name="Knip M."/>
            <person name="Xavier R.J."/>
        </authorList>
    </citation>
    <scope>NUCLEOTIDE SEQUENCE [LARGE SCALE GENOMIC DNA]</scope>
    <source>
        <strain evidence="9 11">RJX1047</strain>
    </source>
</reference>
<dbReference type="Proteomes" id="UP000294527">
    <property type="component" value="Unassembled WGS sequence"/>
</dbReference>